<comment type="caution">
    <text evidence="6">The sequence shown here is derived from an EMBL/GenBank/DDBJ whole genome shotgun (WGS) entry which is preliminary data.</text>
</comment>
<dbReference type="CDD" id="cd07067">
    <property type="entry name" value="HP_PGM_like"/>
    <property type="match status" value="1"/>
</dbReference>
<evidence type="ECO:0000256" key="2">
    <source>
        <dbReference type="ARBA" id="ARBA00023152"/>
    </source>
</evidence>
<dbReference type="Gene3D" id="3.40.50.1240">
    <property type="entry name" value="Phosphoglycerate mutase-like"/>
    <property type="match status" value="1"/>
</dbReference>
<dbReference type="EC" id="5.4.2.11" evidence="4 5"/>
<sequence>MGEEMGRLVLLRHGESVANANGLFTGALDVPLTPAGIRESLGGAELVATAGVAIAAIFSSPLRRARTSATIAAASLDFDLEGVEFDWRLIERSYGALTGQSKADVLHRYGSQQFRHWRRSVTGMPPRMSEALHRRLAAQASFHGLPSEALPYTESLRDVITRLGPFVSERVFPRLRTGESILLVAHGNSLRAVCAILDKLDDDEIADLNIPTGHPLVYDFTPELTPVARGGRYLDEESALAAAAEVAAQGGT</sequence>
<dbReference type="RefSeq" id="WP_390227851.1">
    <property type="nucleotide sequence ID" value="NZ_JBHSCN010000003.1"/>
</dbReference>
<dbReference type="PROSITE" id="PS00175">
    <property type="entry name" value="PG_MUTASE"/>
    <property type="match status" value="1"/>
</dbReference>
<feature type="binding site" evidence="4">
    <location>
        <begin position="25"/>
        <end position="26"/>
    </location>
    <ligand>
        <name>substrate</name>
    </ligand>
</feature>
<evidence type="ECO:0000256" key="1">
    <source>
        <dbReference type="ARBA" id="ARBA00006717"/>
    </source>
</evidence>
<protein>
    <recommendedName>
        <fullName evidence="4 5">2,3-bisphosphoglycerate-dependent phosphoglycerate mutase</fullName>
        <shortName evidence="4">BPG-dependent PGAM</shortName>
        <shortName evidence="4">PGAM</shortName>
        <shortName evidence="4">Phosphoglyceromutase</shortName>
        <shortName evidence="4">dPGM</shortName>
        <ecNumber evidence="4 5">5.4.2.11</ecNumber>
    </recommendedName>
</protein>
<comment type="function">
    <text evidence="4 5">Catalyzes the interconversion of 2-phosphoglycerate and 3-phosphoglycerate.</text>
</comment>
<comment type="similarity">
    <text evidence="1 4">Belongs to the phosphoglycerate mutase family. BPG-dependent PGAM subfamily.</text>
</comment>
<feature type="binding site" evidence="4">
    <location>
        <position position="102"/>
    </location>
    <ligand>
        <name>substrate</name>
    </ligand>
</feature>
<feature type="binding site" evidence="4">
    <location>
        <begin position="12"/>
        <end position="19"/>
    </location>
    <ligand>
        <name>substrate</name>
    </ligand>
</feature>
<dbReference type="InterPro" id="IPR001345">
    <property type="entry name" value="PG/BPGM_mutase_AS"/>
</dbReference>
<dbReference type="NCBIfam" id="TIGR01258">
    <property type="entry name" value="pgm_1"/>
    <property type="match status" value="1"/>
</dbReference>
<keyword evidence="4" id="KW-0312">Gluconeogenesis</keyword>
<dbReference type="Proteomes" id="UP001595900">
    <property type="component" value="Unassembled WGS sequence"/>
</dbReference>
<comment type="catalytic activity">
    <reaction evidence="4 5">
        <text>(2R)-2-phosphoglycerate = (2R)-3-phosphoglycerate</text>
        <dbReference type="Rhea" id="RHEA:15901"/>
        <dbReference type="ChEBI" id="CHEBI:58272"/>
        <dbReference type="ChEBI" id="CHEBI:58289"/>
        <dbReference type="EC" id="5.4.2.11"/>
    </reaction>
</comment>
<organism evidence="6 7">
    <name type="scientific">Gryllotalpicola reticulitermitis</name>
    <dbReference type="NCBI Taxonomy" id="1184153"/>
    <lineage>
        <taxon>Bacteria</taxon>
        <taxon>Bacillati</taxon>
        <taxon>Actinomycetota</taxon>
        <taxon>Actinomycetes</taxon>
        <taxon>Micrococcales</taxon>
        <taxon>Microbacteriaceae</taxon>
        <taxon>Gryllotalpicola</taxon>
    </lineage>
</organism>
<feature type="binding site" evidence="4">
    <location>
        <begin position="91"/>
        <end position="94"/>
    </location>
    <ligand>
        <name>substrate</name>
    </ligand>
</feature>
<feature type="active site" description="Proton donor/acceptor" evidence="4">
    <location>
        <position position="91"/>
    </location>
</feature>
<dbReference type="EMBL" id="JBHSCN010000003">
    <property type="protein sequence ID" value="MFC4242898.1"/>
    <property type="molecule type" value="Genomic_DNA"/>
</dbReference>
<feature type="site" description="Transition state stabilizer" evidence="4">
    <location>
        <position position="186"/>
    </location>
</feature>
<keyword evidence="7" id="KW-1185">Reference proteome</keyword>
<feature type="binding site" evidence="4">
    <location>
        <begin position="118"/>
        <end position="119"/>
    </location>
    <ligand>
        <name>substrate</name>
    </ligand>
</feature>
<dbReference type="Pfam" id="PF00300">
    <property type="entry name" value="His_Phos_1"/>
    <property type="match status" value="2"/>
</dbReference>
<keyword evidence="2 4" id="KW-0324">Glycolysis</keyword>
<accession>A0ABV8Q5G5</accession>
<dbReference type="InterPro" id="IPR013078">
    <property type="entry name" value="His_Pase_superF_clade-1"/>
</dbReference>
<gene>
    <name evidence="4" type="primary">gpmA</name>
    <name evidence="6" type="ORF">ACFOYW_05905</name>
</gene>
<proteinExistence type="inferred from homology"/>
<reference evidence="7" key="1">
    <citation type="journal article" date="2019" name="Int. J. Syst. Evol. Microbiol.">
        <title>The Global Catalogue of Microorganisms (GCM) 10K type strain sequencing project: providing services to taxonomists for standard genome sequencing and annotation.</title>
        <authorList>
            <consortium name="The Broad Institute Genomics Platform"/>
            <consortium name="The Broad Institute Genome Sequencing Center for Infectious Disease"/>
            <person name="Wu L."/>
            <person name="Ma J."/>
        </authorList>
    </citation>
    <scope>NUCLEOTIDE SEQUENCE [LARGE SCALE GENOMIC DNA]</scope>
    <source>
        <strain evidence="7">CGMCC 1.10363</strain>
    </source>
</reference>
<evidence type="ECO:0000256" key="4">
    <source>
        <dbReference type="HAMAP-Rule" id="MF_01039"/>
    </source>
</evidence>
<dbReference type="InterPro" id="IPR029033">
    <property type="entry name" value="His_PPase_superfam"/>
</dbReference>
<dbReference type="HAMAP" id="MF_01039">
    <property type="entry name" value="PGAM_GpmA"/>
    <property type="match status" value="1"/>
</dbReference>
<evidence type="ECO:0000256" key="5">
    <source>
        <dbReference type="RuleBase" id="RU004512"/>
    </source>
</evidence>
<feature type="binding site" evidence="4">
    <location>
        <begin position="187"/>
        <end position="188"/>
    </location>
    <ligand>
        <name>substrate</name>
    </ligand>
</feature>
<evidence type="ECO:0000256" key="3">
    <source>
        <dbReference type="ARBA" id="ARBA00023235"/>
    </source>
</evidence>
<comment type="pathway">
    <text evidence="4 5">Carbohydrate degradation; glycolysis; pyruvate from D-glyceraldehyde 3-phosphate: step 3/5.</text>
</comment>
<keyword evidence="3 4" id="KW-0413">Isomerase</keyword>
<dbReference type="SUPFAM" id="SSF53254">
    <property type="entry name" value="Phosphoglycerate mutase-like"/>
    <property type="match status" value="1"/>
</dbReference>
<evidence type="ECO:0000313" key="7">
    <source>
        <dbReference type="Proteomes" id="UP001595900"/>
    </source>
</evidence>
<dbReference type="SMART" id="SM00855">
    <property type="entry name" value="PGAM"/>
    <property type="match status" value="1"/>
</dbReference>
<dbReference type="PIRSF" id="PIRSF000709">
    <property type="entry name" value="6PFK_2-Ptase"/>
    <property type="match status" value="1"/>
</dbReference>
<name>A0ABV8Q5G5_9MICO</name>
<dbReference type="InterPro" id="IPR005952">
    <property type="entry name" value="Phosphogly_mut1"/>
</dbReference>
<dbReference type="PANTHER" id="PTHR11931">
    <property type="entry name" value="PHOSPHOGLYCERATE MUTASE"/>
    <property type="match status" value="1"/>
</dbReference>
<feature type="active site" description="Tele-phosphohistidine intermediate" evidence="4">
    <location>
        <position position="13"/>
    </location>
</feature>
<feature type="binding site" evidence="4">
    <location>
        <position position="64"/>
    </location>
    <ligand>
        <name>substrate</name>
    </ligand>
</feature>
<evidence type="ECO:0000313" key="6">
    <source>
        <dbReference type="EMBL" id="MFC4242898.1"/>
    </source>
</evidence>